<feature type="region of interest" description="Disordered" evidence="1">
    <location>
        <begin position="114"/>
        <end position="141"/>
    </location>
</feature>
<feature type="compositionally biased region" description="Basic and acidic residues" evidence="1">
    <location>
        <begin position="127"/>
        <end position="141"/>
    </location>
</feature>
<name>A0A0N5AX91_9BILA</name>
<keyword evidence="2" id="KW-1185">Reference proteome</keyword>
<evidence type="ECO:0000313" key="3">
    <source>
        <dbReference type="WBParaSite" id="SMUV_0000956401-mRNA-1"/>
    </source>
</evidence>
<accession>A0A0N5AX91</accession>
<organism evidence="2 3">
    <name type="scientific">Syphacia muris</name>
    <dbReference type="NCBI Taxonomy" id="451379"/>
    <lineage>
        <taxon>Eukaryota</taxon>
        <taxon>Metazoa</taxon>
        <taxon>Ecdysozoa</taxon>
        <taxon>Nematoda</taxon>
        <taxon>Chromadorea</taxon>
        <taxon>Rhabditida</taxon>
        <taxon>Spirurina</taxon>
        <taxon>Oxyuridomorpha</taxon>
        <taxon>Oxyuroidea</taxon>
        <taxon>Oxyuridae</taxon>
        <taxon>Syphacia</taxon>
    </lineage>
</organism>
<dbReference type="WBParaSite" id="SMUV_0000956401-mRNA-1">
    <property type="protein sequence ID" value="SMUV_0000956401-mRNA-1"/>
    <property type="gene ID" value="SMUV_0000956401"/>
</dbReference>
<feature type="compositionally biased region" description="Basic residues" evidence="1">
    <location>
        <begin position="117"/>
        <end position="126"/>
    </location>
</feature>
<protein>
    <submittedName>
        <fullName evidence="3">Uncharacterized protein</fullName>
    </submittedName>
</protein>
<evidence type="ECO:0000256" key="1">
    <source>
        <dbReference type="SAM" id="MobiDB-lite"/>
    </source>
</evidence>
<dbReference type="AlphaFoldDB" id="A0A0N5AX91"/>
<sequence>MLAIILMIISGNITAVIYATKVLFPHGYFDMNKLKAKDAIYLHLMALSSIEYGGITEEELNQEIEETGLFPKAFTTTKAPETLIESTTTEANKLFTEASKAPVGFVEQLQYTNGFPSKKRQQNHRTLHSETSDTSDLPEKVKSPFSRLLRDAVGEAENPFDSIVTRSPAINSYAVNRQSISSYPALVPPTNKHLRPLYPIIDVASTSRNVEHPLPGNKNQFLRYDQLLGVYEAPKPITTTPTPKHEKDLELNKHIYKLPSTSDYAQLIAMDYYAPKVIALPIPPLLPE</sequence>
<reference evidence="3" key="1">
    <citation type="submission" date="2017-02" db="UniProtKB">
        <authorList>
            <consortium name="WormBaseParasite"/>
        </authorList>
    </citation>
    <scope>IDENTIFICATION</scope>
</reference>
<dbReference type="Proteomes" id="UP000046393">
    <property type="component" value="Unplaced"/>
</dbReference>
<proteinExistence type="predicted"/>
<evidence type="ECO:0000313" key="2">
    <source>
        <dbReference type="Proteomes" id="UP000046393"/>
    </source>
</evidence>